<dbReference type="InterPro" id="IPR029787">
    <property type="entry name" value="Nucleotide_cyclase"/>
</dbReference>
<dbReference type="NCBIfam" id="TIGR00254">
    <property type="entry name" value="GGDEF"/>
    <property type="match status" value="1"/>
</dbReference>
<keyword evidence="3" id="KW-0812">Transmembrane</keyword>
<protein>
    <recommendedName>
        <fullName evidence="1">diguanylate cyclase</fullName>
        <ecNumber evidence="1">2.7.7.65</ecNumber>
    </recommendedName>
</protein>
<evidence type="ECO:0000313" key="5">
    <source>
        <dbReference type="EMBL" id="ODS34198.1"/>
    </source>
</evidence>
<dbReference type="EC" id="2.7.7.65" evidence="1"/>
<evidence type="ECO:0000256" key="3">
    <source>
        <dbReference type="SAM" id="Phobius"/>
    </source>
</evidence>
<dbReference type="InterPro" id="IPR000160">
    <property type="entry name" value="GGDEF_dom"/>
</dbReference>
<dbReference type="Proteomes" id="UP000094056">
    <property type="component" value="Unassembled WGS sequence"/>
</dbReference>
<keyword evidence="3" id="KW-0472">Membrane</keyword>
<feature type="domain" description="GGDEF" evidence="4">
    <location>
        <begin position="387"/>
        <end position="519"/>
    </location>
</feature>
<dbReference type="Pfam" id="PF00990">
    <property type="entry name" value="GGDEF"/>
    <property type="match status" value="1"/>
</dbReference>
<dbReference type="FunFam" id="3.30.70.270:FF:000001">
    <property type="entry name" value="Diguanylate cyclase domain protein"/>
    <property type="match status" value="1"/>
</dbReference>
<proteinExistence type="predicted"/>
<name>A0A1E3XF15_9BACT</name>
<feature type="transmembrane region" description="Helical" evidence="3">
    <location>
        <begin position="120"/>
        <end position="140"/>
    </location>
</feature>
<dbReference type="GO" id="GO:0052621">
    <property type="term" value="F:diguanylate cyclase activity"/>
    <property type="evidence" value="ECO:0007669"/>
    <property type="project" value="UniProtKB-EC"/>
</dbReference>
<dbReference type="CDD" id="cd01949">
    <property type="entry name" value="GGDEF"/>
    <property type="match status" value="1"/>
</dbReference>
<reference evidence="5 6" key="1">
    <citation type="submission" date="2016-07" db="EMBL/GenBank/DDBJ databases">
        <title>Draft genome of Scalindua rubra, obtained from a brine-seawater interface in the Red Sea, sheds light on salt adaptation in anammox bacteria.</title>
        <authorList>
            <person name="Speth D.R."/>
            <person name="Lagkouvardos I."/>
            <person name="Wang Y."/>
            <person name="Qian P.-Y."/>
            <person name="Dutilh B.E."/>
            <person name="Jetten M.S."/>
        </authorList>
    </citation>
    <scope>NUCLEOTIDE SEQUENCE [LARGE SCALE GENOMIC DNA]</scope>
    <source>
        <strain evidence="5">BSI-1</strain>
    </source>
</reference>
<feature type="transmembrane region" description="Helical" evidence="3">
    <location>
        <begin position="20"/>
        <end position="38"/>
    </location>
</feature>
<evidence type="ECO:0000259" key="4">
    <source>
        <dbReference type="PROSITE" id="PS50887"/>
    </source>
</evidence>
<evidence type="ECO:0000256" key="1">
    <source>
        <dbReference type="ARBA" id="ARBA00012528"/>
    </source>
</evidence>
<organism evidence="5 6">
    <name type="scientific">Candidatus Scalindua rubra</name>
    <dbReference type="NCBI Taxonomy" id="1872076"/>
    <lineage>
        <taxon>Bacteria</taxon>
        <taxon>Pseudomonadati</taxon>
        <taxon>Planctomycetota</taxon>
        <taxon>Candidatus Brocadiia</taxon>
        <taxon>Candidatus Brocadiales</taxon>
        <taxon>Candidatus Scalinduaceae</taxon>
        <taxon>Candidatus Scalindua</taxon>
    </lineage>
</organism>
<dbReference type="SMART" id="SM00267">
    <property type="entry name" value="GGDEF"/>
    <property type="match status" value="1"/>
</dbReference>
<dbReference type="PANTHER" id="PTHR45138">
    <property type="entry name" value="REGULATORY COMPONENTS OF SENSORY TRANSDUCTION SYSTEM"/>
    <property type="match status" value="1"/>
</dbReference>
<dbReference type="SUPFAM" id="SSF55073">
    <property type="entry name" value="Nucleotide cyclase"/>
    <property type="match status" value="1"/>
</dbReference>
<dbReference type="PANTHER" id="PTHR45138:SF9">
    <property type="entry name" value="DIGUANYLATE CYCLASE DGCM-RELATED"/>
    <property type="match status" value="1"/>
</dbReference>
<dbReference type="InterPro" id="IPR050469">
    <property type="entry name" value="Diguanylate_Cyclase"/>
</dbReference>
<dbReference type="Gene3D" id="3.30.70.270">
    <property type="match status" value="1"/>
</dbReference>
<sequence length="529" mass="60506">MNPKSSNRPVFFGRKKMKFLIPIICFITLLSNFIYIFYGSPMGKQVYETNNLFTYKTPDNEIWINKDKTALDKMRSNYINGSDSIITRLEAENQQVIPFHNLDPEEQEKLLPSNKTSNNFLIFNSLIIVSGFSIICLITLRRKQTGKLITSDFSSNRTDEQVGQLEGTEPVYKKNVKDNNALNNGTILNKTKDIICEILQIINKYSENDIAPKNISLENFANEQISKIKASPSLDELLAIENNINKTIPHHFETTRNLVSVKFKELRAMLNELAEDFGSITKDNTNFSSEIKDSMLHIEKAVELDEIKEIRKKITHETNSLRKTIAKKQEKDSIIIESLTFKVKAMNEDLASAKEEIMIDGLTQIYNRKAFDKKISEAFNKKSTKKNPFTLVMVDIDYFKKINDEYGHTVGDEVLKKVAMTIKGSFRLNDVSARYGGEEFVIMINSTDRQYAQDICERLRSDIENINFKIDNEAIPISVSVGIAFCKKSDTPETLLERADKSMYLAKQSGRNTVKTEEQLPTVELETIK</sequence>
<evidence type="ECO:0000313" key="6">
    <source>
        <dbReference type="Proteomes" id="UP000094056"/>
    </source>
</evidence>
<dbReference type="EMBL" id="MAYW01000011">
    <property type="protein sequence ID" value="ODS34198.1"/>
    <property type="molecule type" value="Genomic_DNA"/>
</dbReference>
<comment type="caution">
    <text evidence="5">The sequence shown here is derived from an EMBL/GenBank/DDBJ whole genome shotgun (WGS) entry which is preliminary data.</text>
</comment>
<accession>A0A1E3XF15</accession>
<keyword evidence="3" id="KW-1133">Transmembrane helix</keyword>
<comment type="catalytic activity">
    <reaction evidence="2">
        <text>2 GTP = 3',3'-c-di-GMP + 2 diphosphate</text>
        <dbReference type="Rhea" id="RHEA:24898"/>
        <dbReference type="ChEBI" id="CHEBI:33019"/>
        <dbReference type="ChEBI" id="CHEBI:37565"/>
        <dbReference type="ChEBI" id="CHEBI:58805"/>
        <dbReference type="EC" id="2.7.7.65"/>
    </reaction>
</comment>
<dbReference type="PROSITE" id="PS50887">
    <property type="entry name" value="GGDEF"/>
    <property type="match status" value="1"/>
</dbReference>
<gene>
    <name evidence="5" type="ORF">SCARUB_00674</name>
</gene>
<evidence type="ECO:0000256" key="2">
    <source>
        <dbReference type="ARBA" id="ARBA00034247"/>
    </source>
</evidence>
<dbReference type="InterPro" id="IPR043128">
    <property type="entry name" value="Rev_trsase/Diguanyl_cyclase"/>
</dbReference>
<dbReference type="AlphaFoldDB" id="A0A1E3XF15"/>